<dbReference type="EMBL" id="KI546159">
    <property type="protein sequence ID" value="EST42619.1"/>
    <property type="molecule type" value="Genomic_DNA"/>
</dbReference>
<dbReference type="Proteomes" id="UP000018208">
    <property type="component" value="Unassembled WGS sequence"/>
</dbReference>
<dbReference type="AlphaFoldDB" id="V6LPG9"/>
<evidence type="ECO:0000313" key="1">
    <source>
        <dbReference type="EMBL" id="EST42619.1"/>
    </source>
</evidence>
<keyword evidence="3" id="KW-1185">Reference proteome</keyword>
<organism evidence="1">
    <name type="scientific">Spironucleus salmonicida</name>
    <dbReference type="NCBI Taxonomy" id="348837"/>
    <lineage>
        <taxon>Eukaryota</taxon>
        <taxon>Metamonada</taxon>
        <taxon>Diplomonadida</taxon>
        <taxon>Hexamitidae</taxon>
        <taxon>Hexamitinae</taxon>
        <taxon>Spironucleus</taxon>
    </lineage>
</organism>
<gene>
    <name evidence="1" type="ORF">SS50377_17939</name>
    <name evidence="2" type="ORF">SS50377_28067</name>
</gene>
<reference evidence="2" key="2">
    <citation type="submission" date="2020-12" db="EMBL/GenBank/DDBJ databases">
        <title>New Spironucleus salmonicida genome in near-complete chromosomes.</title>
        <authorList>
            <person name="Xu F."/>
            <person name="Kurt Z."/>
            <person name="Jimenez-Gonzalez A."/>
            <person name="Astvaldsson A."/>
            <person name="Andersson J.O."/>
            <person name="Svard S.G."/>
        </authorList>
    </citation>
    <scope>NUCLEOTIDE SEQUENCE</scope>
    <source>
        <strain evidence="2">ATCC 50377</strain>
    </source>
</reference>
<proteinExistence type="predicted"/>
<evidence type="ECO:0000313" key="3">
    <source>
        <dbReference type="Proteomes" id="UP000018208"/>
    </source>
</evidence>
<accession>V6LPG9</accession>
<evidence type="ECO:0000313" key="2">
    <source>
        <dbReference type="EMBL" id="KAH0570092.1"/>
    </source>
</evidence>
<sequence length="644" mass="73011">MSLNKALSQAENGNLTQLNTLKSLITFETLIPLVHQFFTSLPESQNQRILACALFTEILSQGSFFTIFALNNHLILSDYFLSIQKYQYTETARFLISVAAKNLKIFLYFYSINTQKQYLSLFAELGLRNTHSIDFIVSSQIHDNVIISSIFQFGHLEKSIKQQLNLKDLTTDQMLIFSRQTWTVPQLECLFLQLQGVESIILIAQVARNLVFYTGPATFYEACKEYCGEFCEQVFQNFETFQMVEKELFADFLSYLLSYEQVQQQLGKQFNEPFVQRILDVFLAESARLNSASFAIQATLGIAMGILNLKSLALDSFLGIFYTVQPDQQDFTETESQYISEIILQQCLQTSDFEERKILLEVVESLLNQNDEFEFCVTPDVLDRLIQLLQETAFYMKTNGIRYFESSSCARIQQIICKICGQKELQISVPDAITQFFIPEVFAAFGLRPSTAFQALHVLLSAGQIGEFLSDFAQNPLGPEELRAFLPLLLENDVKLQASMRSNSYNQETVEFLFNFSLLALAAPDLEVLGLVENVLRCNSDLAEFYAQNEQFNAAVLSFFEVSRSARSVFKLVAVRVPAYRQHVVALAQVSFFGNQHTVLMSPAEVAGLVAACGVQREVFVGLSAFETGGKDEILEEVRKIKNM</sequence>
<dbReference type="EMBL" id="AUWU02000008">
    <property type="protein sequence ID" value="KAH0570092.1"/>
    <property type="molecule type" value="Genomic_DNA"/>
</dbReference>
<protein>
    <submittedName>
        <fullName evidence="1">Uncharacterized protein</fullName>
    </submittedName>
</protein>
<name>V6LPG9_9EUKA</name>
<reference evidence="1 2" key="1">
    <citation type="journal article" date="2014" name="PLoS Genet.">
        <title>The Genome of Spironucleus salmonicida Highlights a Fish Pathogen Adapted to Fluctuating Environments.</title>
        <authorList>
            <person name="Xu F."/>
            <person name="Jerlstrom-Hultqvist J."/>
            <person name="Einarsson E."/>
            <person name="Astvaldsson A."/>
            <person name="Svard S.G."/>
            <person name="Andersson J.O."/>
        </authorList>
    </citation>
    <scope>NUCLEOTIDE SEQUENCE</scope>
    <source>
        <strain evidence="2">ATCC 50377</strain>
    </source>
</reference>
<dbReference type="VEuPathDB" id="GiardiaDB:SS50377_28067"/>